<keyword evidence="3" id="KW-1185">Reference proteome</keyword>
<accession>A0A2I0A1L4</accession>
<dbReference type="AlphaFoldDB" id="A0A2I0A1L4"/>
<organism evidence="2 3">
    <name type="scientific">Apostasia shenzhenica</name>
    <dbReference type="NCBI Taxonomy" id="1088818"/>
    <lineage>
        <taxon>Eukaryota</taxon>
        <taxon>Viridiplantae</taxon>
        <taxon>Streptophyta</taxon>
        <taxon>Embryophyta</taxon>
        <taxon>Tracheophyta</taxon>
        <taxon>Spermatophyta</taxon>
        <taxon>Magnoliopsida</taxon>
        <taxon>Liliopsida</taxon>
        <taxon>Asparagales</taxon>
        <taxon>Orchidaceae</taxon>
        <taxon>Apostasioideae</taxon>
        <taxon>Apostasia</taxon>
    </lineage>
</organism>
<protein>
    <submittedName>
        <fullName evidence="2">Uncharacterized protein</fullName>
    </submittedName>
</protein>
<proteinExistence type="predicted"/>
<evidence type="ECO:0000256" key="1">
    <source>
        <dbReference type="SAM" id="MobiDB-lite"/>
    </source>
</evidence>
<evidence type="ECO:0000313" key="2">
    <source>
        <dbReference type="EMBL" id="PKA49432.1"/>
    </source>
</evidence>
<name>A0A2I0A1L4_9ASPA</name>
<gene>
    <name evidence="2" type="ORF">AXF42_Ash016621</name>
</gene>
<reference evidence="2 3" key="1">
    <citation type="journal article" date="2017" name="Nature">
        <title>The Apostasia genome and the evolution of orchids.</title>
        <authorList>
            <person name="Zhang G.Q."/>
            <person name="Liu K.W."/>
            <person name="Li Z."/>
            <person name="Lohaus R."/>
            <person name="Hsiao Y.Y."/>
            <person name="Niu S.C."/>
            <person name="Wang J.Y."/>
            <person name="Lin Y.C."/>
            <person name="Xu Q."/>
            <person name="Chen L.J."/>
            <person name="Yoshida K."/>
            <person name="Fujiwara S."/>
            <person name="Wang Z.W."/>
            <person name="Zhang Y.Q."/>
            <person name="Mitsuda N."/>
            <person name="Wang M."/>
            <person name="Liu G.H."/>
            <person name="Pecoraro L."/>
            <person name="Huang H.X."/>
            <person name="Xiao X.J."/>
            <person name="Lin M."/>
            <person name="Wu X.Y."/>
            <person name="Wu W.L."/>
            <person name="Chen Y.Y."/>
            <person name="Chang S.B."/>
            <person name="Sakamoto S."/>
            <person name="Ohme-Takagi M."/>
            <person name="Yagi M."/>
            <person name="Zeng S.J."/>
            <person name="Shen C.Y."/>
            <person name="Yeh C.M."/>
            <person name="Luo Y.B."/>
            <person name="Tsai W.C."/>
            <person name="Van de Peer Y."/>
            <person name="Liu Z.J."/>
        </authorList>
    </citation>
    <scope>NUCLEOTIDE SEQUENCE [LARGE SCALE GENOMIC DNA]</scope>
    <source>
        <strain evidence="3">cv. Shenzhen</strain>
        <tissue evidence="2">Stem</tissue>
    </source>
</reference>
<feature type="compositionally biased region" description="Basic and acidic residues" evidence="1">
    <location>
        <begin position="1"/>
        <end position="18"/>
    </location>
</feature>
<dbReference type="EMBL" id="KZ452038">
    <property type="protein sequence ID" value="PKA49432.1"/>
    <property type="molecule type" value="Genomic_DNA"/>
</dbReference>
<feature type="region of interest" description="Disordered" evidence="1">
    <location>
        <begin position="1"/>
        <end position="20"/>
    </location>
</feature>
<dbReference type="Proteomes" id="UP000236161">
    <property type="component" value="Unassembled WGS sequence"/>
</dbReference>
<evidence type="ECO:0000313" key="3">
    <source>
        <dbReference type="Proteomes" id="UP000236161"/>
    </source>
</evidence>
<sequence length="64" mass="7402">MGDQMSTRERERGRKPSIRESNLPLIYSLERRGHNRFSLPHLTPTSVKDDYRVGSHAILNAKLI</sequence>